<dbReference type="GO" id="GO:0019252">
    <property type="term" value="P:starch biosynthetic process"/>
    <property type="evidence" value="ECO:0007669"/>
    <property type="project" value="UniProtKB-KW"/>
</dbReference>
<dbReference type="AlphaFoldDB" id="A0AAP0NFU7"/>
<keyword evidence="8" id="KW-0934">Plastid</keyword>
<organism evidence="15 16">
    <name type="scientific">Liquidambar formosana</name>
    <name type="common">Formosan gum</name>
    <dbReference type="NCBI Taxonomy" id="63359"/>
    <lineage>
        <taxon>Eukaryota</taxon>
        <taxon>Viridiplantae</taxon>
        <taxon>Streptophyta</taxon>
        <taxon>Embryophyta</taxon>
        <taxon>Tracheophyta</taxon>
        <taxon>Spermatophyta</taxon>
        <taxon>Magnoliopsida</taxon>
        <taxon>eudicotyledons</taxon>
        <taxon>Gunneridae</taxon>
        <taxon>Pentapetalae</taxon>
        <taxon>Saxifragales</taxon>
        <taxon>Altingiaceae</taxon>
        <taxon>Liquidambar</taxon>
    </lineage>
</organism>
<dbReference type="InterPro" id="IPR013534">
    <property type="entry name" value="Starch_synth_cat_dom"/>
</dbReference>
<evidence type="ECO:0000256" key="1">
    <source>
        <dbReference type="ARBA" id="ARBA00001478"/>
    </source>
</evidence>
<keyword evidence="10" id="KW-0808">Transferase</keyword>
<dbReference type="GO" id="GO:0009507">
    <property type="term" value="C:chloroplast"/>
    <property type="evidence" value="ECO:0007669"/>
    <property type="project" value="UniProtKB-SubCell"/>
</dbReference>
<dbReference type="PANTHER" id="PTHR45825">
    <property type="entry name" value="GRANULE-BOUND STARCH SYNTHASE 1, CHLOROPLASTIC/AMYLOPLASTIC"/>
    <property type="match status" value="1"/>
</dbReference>
<dbReference type="FunFam" id="3.40.50.2000:FF:000048">
    <property type="entry name" value="Starch synthase, chloroplastic/amyloplastic"/>
    <property type="match status" value="1"/>
</dbReference>
<comment type="similarity">
    <text evidence="5">Belongs to the glycosyltransferase 1 family. Bacterial/plant glycogen synthase subfamily.</text>
</comment>
<accession>A0AAP0NFU7</accession>
<evidence type="ECO:0000256" key="9">
    <source>
        <dbReference type="ARBA" id="ARBA00022676"/>
    </source>
</evidence>
<evidence type="ECO:0000313" key="15">
    <source>
        <dbReference type="EMBL" id="KAK9272163.1"/>
    </source>
</evidence>
<gene>
    <name evidence="15" type="ORF">L1049_002534</name>
</gene>
<dbReference type="GO" id="GO:0009011">
    <property type="term" value="F:alpha-1,4-glucan glucosyltransferase (ADP-glucose donor) activity"/>
    <property type="evidence" value="ECO:0007669"/>
    <property type="project" value="UniProtKB-EC"/>
</dbReference>
<evidence type="ECO:0000256" key="10">
    <source>
        <dbReference type="ARBA" id="ARBA00022679"/>
    </source>
</evidence>
<evidence type="ECO:0000259" key="14">
    <source>
        <dbReference type="Pfam" id="PF08323"/>
    </source>
</evidence>
<dbReference type="Proteomes" id="UP001415857">
    <property type="component" value="Unassembled WGS sequence"/>
</dbReference>
<evidence type="ECO:0000256" key="6">
    <source>
        <dbReference type="ARBA" id="ARBA00012588"/>
    </source>
</evidence>
<protein>
    <recommendedName>
        <fullName evidence="6">starch synthase</fullName>
        <ecNumber evidence="6">2.4.1.21</ecNumber>
    </recommendedName>
</protein>
<dbReference type="GO" id="GO:0009501">
    <property type="term" value="C:amyloplast"/>
    <property type="evidence" value="ECO:0007669"/>
    <property type="project" value="UniProtKB-SubCell"/>
</dbReference>
<reference evidence="15 16" key="1">
    <citation type="journal article" date="2024" name="Plant J.">
        <title>Genome sequences and population genomics reveal climatic adaptation and genomic divergence between two closely related sweetgum species.</title>
        <authorList>
            <person name="Xu W.Q."/>
            <person name="Ren C.Q."/>
            <person name="Zhang X.Y."/>
            <person name="Comes H.P."/>
            <person name="Liu X.H."/>
            <person name="Li Y.G."/>
            <person name="Kettle C.J."/>
            <person name="Jalonen R."/>
            <person name="Gaisberger H."/>
            <person name="Ma Y.Z."/>
            <person name="Qiu Y.X."/>
        </authorList>
    </citation>
    <scope>NUCLEOTIDE SEQUENCE [LARGE SCALE GENOMIC DNA]</scope>
    <source>
        <strain evidence="15">Hangzhou</strain>
    </source>
</reference>
<dbReference type="Pfam" id="PF08323">
    <property type="entry name" value="Glyco_transf_5"/>
    <property type="match status" value="1"/>
</dbReference>
<name>A0AAP0NFU7_LIQFO</name>
<keyword evidence="7" id="KW-0150">Chloroplast</keyword>
<comment type="pathway">
    <text evidence="4">Glycan biosynthesis; starch biosynthesis.</text>
</comment>
<comment type="caution">
    <text evidence="15">The sequence shown here is derived from an EMBL/GenBank/DDBJ whole genome shotgun (WGS) entry which is preliminary data.</text>
</comment>
<dbReference type="Gene3D" id="3.40.50.2000">
    <property type="entry name" value="Glycogen Phosphorylase B"/>
    <property type="match status" value="1"/>
</dbReference>
<comment type="catalytic activity">
    <reaction evidence="1">
        <text>[(1-&gt;4)-alpha-D-glucosyl](n) + ADP-alpha-D-glucose = [(1-&gt;4)-alpha-D-glucosyl](n+1) + ADP + H(+)</text>
        <dbReference type="Rhea" id="RHEA:18189"/>
        <dbReference type="Rhea" id="RHEA-COMP:9584"/>
        <dbReference type="Rhea" id="RHEA-COMP:9587"/>
        <dbReference type="ChEBI" id="CHEBI:15378"/>
        <dbReference type="ChEBI" id="CHEBI:15444"/>
        <dbReference type="ChEBI" id="CHEBI:57498"/>
        <dbReference type="ChEBI" id="CHEBI:456216"/>
        <dbReference type="EC" id="2.4.1.21"/>
    </reaction>
</comment>
<evidence type="ECO:0000256" key="7">
    <source>
        <dbReference type="ARBA" id="ARBA00022528"/>
    </source>
</evidence>
<dbReference type="EC" id="2.4.1.21" evidence="6"/>
<evidence type="ECO:0000256" key="4">
    <source>
        <dbReference type="ARBA" id="ARBA00004727"/>
    </source>
</evidence>
<evidence type="ECO:0000256" key="8">
    <source>
        <dbReference type="ARBA" id="ARBA00022640"/>
    </source>
</evidence>
<sequence>MASIGSLSFTIETRTESSVLAHSGNYRRPWFRFSAYRSRKSVECANLNDSSFGHLKAVESNIARISLCCQRVIHGCKRGGQWRIRHLRATSKGSVEGEDGDESEDALQATIEKSKKVLAMQRDLLQQIAERRKLVSSIKDTIIDPKDDKVSYEEGDNSFENLDLDSSQVITVLMKTMIVTFFLSGYVHSTADEISETLPPSRGFGESEKERGKSLALNKASLDVDAPKQLKDTSLEMAWSDGLPSIHVNSFETSTLKAEKHEDFRETSLPDVNSEANVPMGEDVIPPPLAGANVMNVILVAAECAPWSKTGGLGDVAGALPKALARRGHRVMVVAPRYGNYAEPKETGVRKIYKVDGQDVEVTYFHAYIDGVDFVFLDGHMFRHIENNIYTGNRMDILKRMVLFCKAAVEVPWHVPCGGICYGDGNLAFIANDWHTALLPVYLKAYYRDNGLMIYTRSILVIHNISSPGSWSSGRFQVCGFATTLYRPFQTL</sequence>
<evidence type="ECO:0000256" key="2">
    <source>
        <dbReference type="ARBA" id="ARBA00004229"/>
    </source>
</evidence>
<dbReference type="SUPFAM" id="SSF53756">
    <property type="entry name" value="UDP-Glycosyltransferase/glycogen phosphorylase"/>
    <property type="match status" value="1"/>
</dbReference>
<dbReference type="EMBL" id="JBBPBK010000013">
    <property type="protein sequence ID" value="KAK9272163.1"/>
    <property type="molecule type" value="Genomic_DNA"/>
</dbReference>
<dbReference type="GO" id="GO:0010021">
    <property type="term" value="P:amylopectin biosynthetic process"/>
    <property type="evidence" value="ECO:0007669"/>
    <property type="project" value="UniProtKB-ARBA"/>
</dbReference>
<keyword evidence="13" id="KW-0035">Amyloplast</keyword>
<comment type="subcellular location">
    <subcellularLocation>
        <location evidence="3">Plastid</location>
        <location evidence="3">Amyloplast</location>
    </subcellularLocation>
    <subcellularLocation>
        <location evidence="2">Plastid</location>
        <location evidence="2">Chloroplast</location>
    </subcellularLocation>
</comment>
<keyword evidence="11" id="KW-0750">Starch biosynthesis</keyword>
<evidence type="ECO:0000256" key="13">
    <source>
        <dbReference type="ARBA" id="ARBA00023234"/>
    </source>
</evidence>
<evidence type="ECO:0000313" key="16">
    <source>
        <dbReference type="Proteomes" id="UP001415857"/>
    </source>
</evidence>
<dbReference type="PANTHER" id="PTHR45825:SF2">
    <property type="entry name" value="STARCH SYNTHASE 2, CHLOROPLASTIC_AMYLOPLASTIC"/>
    <property type="match status" value="1"/>
</dbReference>
<feature type="domain" description="Starch synthase catalytic" evidence="14">
    <location>
        <begin position="296"/>
        <end position="482"/>
    </location>
</feature>
<evidence type="ECO:0000256" key="11">
    <source>
        <dbReference type="ARBA" id="ARBA00022922"/>
    </source>
</evidence>
<evidence type="ECO:0000256" key="12">
    <source>
        <dbReference type="ARBA" id="ARBA00022946"/>
    </source>
</evidence>
<keyword evidence="16" id="KW-1185">Reference proteome</keyword>
<evidence type="ECO:0000256" key="5">
    <source>
        <dbReference type="ARBA" id="ARBA00010281"/>
    </source>
</evidence>
<evidence type="ECO:0000256" key="3">
    <source>
        <dbReference type="ARBA" id="ARBA00004602"/>
    </source>
</evidence>
<keyword evidence="9" id="KW-0328">Glycosyltransferase</keyword>
<proteinExistence type="inferred from homology"/>
<keyword evidence="12" id="KW-0809">Transit peptide</keyword>